<comment type="caution">
    <text evidence="3">The sequence shown here is derived from an EMBL/GenBank/DDBJ whole genome shotgun (WGS) entry which is preliminary data.</text>
</comment>
<name>A0A7X1FTL7_9SPHN</name>
<feature type="compositionally biased region" description="Low complexity" evidence="1">
    <location>
        <begin position="1"/>
        <end position="17"/>
    </location>
</feature>
<organism evidence="3 4">
    <name type="scientific">Novosphingobium flavum</name>
    <dbReference type="NCBI Taxonomy" id="1778672"/>
    <lineage>
        <taxon>Bacteria</taxon>
        <taxon>Pseudomonadati</taxon>
        <taxon>Pseudomonadota</taxon>
        <taxon>Alphaproteobacteria</taxon>
        <taxon>Sphingomonadales</taxon>
        <taxon>Sphingomonadaceae</taxon>
        <taxon>Novosphingobium</taxon>
    </lineage>
</organism>
<gene>
    <name evidence="3" type="ORF">H7F51_14640</name>
</gene>
<keyword evidence="2" id="KW-1133">Transmembrane helix</keyword>
<feature type="transmembrane region" description="Helical" evidence="2">
    <location>
        <begin position="31"/>
        <end position="51"/>
    </location>
</feature>
<dbReference type="RefSeq" id="WP_185665045.1">
    <property type="nucleotide sequence ID" value="NZ_JACLAW010000011.1"/>
</dbReference>
<evidence type="ECO:0000313" key="3">
    <source>
        <dbReference type="EMBL" id="MBC2666755.1"/>
    </source>
</evidence>
<sequence length="305" mass="32361">MTQPDAAAPRASAIPAGGPVPGSPDVPPRKVSPALLAGIALLPGIFIWFLLRKGHSPAARAAGFGWAGLLLIVAANLPAGMHPAKTRVVAGPAAPTSGPSPAPLAQPTSGQMAAILAGRAAREKAVRSYIEALDAALEESRETGMIYHEDQPETTWQVSVQAIGTDGDLYTEGNRFAEDAAVQAHREAWRRETAALQAKAFPRLRVIHAKALSGKLWENDITVEATGPGNATLRFTGYLFAANRNIKAVMEKVHVEALATRFRRAEFRTYPGDGITSYQLEPLPDTALASFSFGRWTAAERAGAE</sequence>
<protein>
    <submittedName>
        <fullName evidence="3">Uncharacterized protein</fullName>
    </submittedName>
</protein>
<feature type="transmembrane region" description="Helical" evidence="2">
    <location>
        <begin position="63"/>
        <end position="81"/>
    </location>
</feature>
<dbReference type="EMBL" id="JACLAW010000011">
    <property type="protein sequence ID" value="MBC2666755.1"/>
    <property type="molecule type" value="Genomic_DNA"/>
</dbReference>
<evidence type="ECO:0000313" key="4">
    <source>
        <dbReference type="Proteomes" id="UP000566813"/>
    </source>
</evidence>
<evidence type="ECO:0000256" key="2">
    <source>
        <dbReference type="SAM" id="Phobius"/>
    </source>
</evidence>
<dbReference type="Proteomes" id="UP000566813">
    <property type="component" value="Unassembled WGS sequence"/>
</dbReference>
<keyword evidence="4" id="KW-1185">Reference proteome</keyword>
<accession>A0A7X1FTL7</accession>
<feature type="region of interest" description="Disordered" evidence="1">
    <location>
        <begin position="1"/>
        <end position="26"/>
    </location>
</feature>
<reference evidence="3 4" key="1">
    <citation type="submission" date="2020-08" db="EMBL/GenBank/DDBJ databases">
        <title>The genome sequence of type strain Novosphingobium flavum NBRC 111647.</title>
        <authorList>
            <person name="Liu Y."/>
        </authorList>
    </citation>
    <scope>NUCLEOTIDE SEQUENCE [LARGE SCALE GENOMIC DNA]</scope>
    <source>
        <strain evidence="3 4">NBRC 111647</strain>
    </source>
</reference>
<keyword evidence="2" id="KW-0472">Membrane</keyword>
<dbReference type="AlphaFoldDB" id="A0A7X1FTL7"/>
<keyword evidence="2" id="KW-0812">Transmembrane</keyword>
<proteinExistence type="predicted"/>
<evidence type="ECO:0000256" key="1">
    <source>
        <dbReference type="SAM" id="MobiDB-lite"/>
    </source>
</evidence>